<feature type="region of interest" description="Disordered" evidence="1">
    <location>
        <begin position="326"/>
        <end position="347"/>
    </location>
</feature>
<gene>
    <name evidence="2" type="ORF">PENANT_c020G08570</name>
</gene>
<proteinExistence type="predicted"/>
<protein>
    <submittedName>
        <fullName evidence="2">Uncharacterized protein</fullName>
    </submittedName>
</protein>
<feature type="compositionally biased region" description="Polar residues" evidence="1">
    <location>
        <begin position="24"/>
        <end position="35"/>
    </location>
</feature>
<organism evidence="2 3">
    <name type="scientific">Penicillium antarcticum</name>
    <dbReference type="NCBI Taxonomy" id="416450"/>
    <lineage>
        <taxon>Eukaryota</taxon>
        <taxon>Fungi</taxon>
        <taxon>Dikarya</taxon>
        <taxon>Ascomycota</taxon>
        <taxon>Pezizomycotina</taxon>
        <taxon>Eurotiomycetes</taxon>
        <taxon>Eurotiomycetidae</taxon>
        <taxon>Eurotiales</taxon>
        <taxon>Aspergillaceae</taxon>
        <taxon>Penicillium</taxon>
    </lineage>
</organism>
<dbReference type="EMBL" id="MDYN01000020">
    <property type="protein sequence ID" value="OQD82729.1"/>
    <property type="molecule type" value="Genomic_DNA"/>
</dbReference>
<feature type="region of interest" description="Disordered" evidence="1">
    <location>
        <begin position="1"/>
        <end position="86"/>
    </location>
</feature>
<accession>A0A1V6Q0H2</accession>
<feature type="compositionally biased region" description="Polar residues" evidence="1">
    <location>
        <begin position="690"/>
        <end position="699"/>
    </location>
</feature>
<evidence type="ECO:0000313" key="2">
    <source>
        <dbReference type="EMBL" id="OQD82729.1"/>
    </source>
</evidence>
<feature type="compositionally biased region" description="Polar residues" evidence="1">
    <location>
        <begin position="326"/>
        <end position="338"/>
    </location>
</feature>
<feature type="region of interest" description="Disordered" evidence="1">
    <location>
        <begin position="278"/>
        <end position="304"/>
    </location>
</feature>
<dbReference type="STRING" id="416450.A0A1V6Q0H2"/>
<name>A0A1V6Q0H2_9EURO</name>
<feature type="compositionally biased region" description="Polar residues" evidence="1">
    <location>
        <begin position="377"/>
        <end position="390"/>
    </location>
</feature>
<comment type="caution">
    <text evidence="2">The sequence shown here is derived from an EMBL/GenBank/DDBJ whole genome shotgun (WGS) entry which is preliminary data.</text>
</comment>
<keyword evidence="3" id="KW-1185">Reference proteome</keyword>
<feature type="region of interest" description="Disordered" evidence="1">
    <location>
        <begin position="377"/>
        <end position="462"/>
    </location>
</feature>
<reference evidence="3" key="1">
    <citation type="journal article" date="2017" name="Nat. Microbiol.">
        <title>Global analysis of biosynthetic gene clusters reveals vast potential of secondary metabolite production in Penicillium species.</title>
        <authorList>
            <person name="Nielsen J.C."/>
            <person name="Grijseels S."/>
            <person name="Prigent S."/>
            <person name="Ji B."/>
            <person name="Dainat J."/>
            <person name="Nielsen K.F."/>
            <person name="Frisvad J.C."/>
            <person name="Workman M."/>
            <person name="Nielsen J."/>
        </authorList>
    </citation>
    <scope>NUCLEOTIDE SEQUENCE [LARGE SCALE GENOMIC DNA]</scope>
    <source>
        <strain evidence="3">IBT 31811</strain>
    </source>
</reference>
<evidence type="ECO:0000256" key="1">
    <source>
        <dbReference type="SAM" id="MobiDB-lite"/>
    </source>
</evidence>
<feature type="compositionally biased region" description="Basic and acidic residues" evidence="1">
    <location>
        <begin position="43"/>
        <end position="58"/>
    </location>
</feature>
<dbReference type="Proteomes" id="UP000191672">
    <property type="component" value="Unassembled WGS sequence"/>
</dbReference>
<feature type="compositionally biased region" description="Polar residues" evidence="1">
    <location>
        <begin position="64"/>
        <end position="73"/>
    </location>
</feature>
<dbReference type="AlphaFoldDB" id="A0A1V6Q0H2"/>
<feature type="region of interest" description="Disordered" evidence="1">
    <location>
        <begin position="668"/>
        <end position="713"/>
    </location>
</feature>
<sequence length="766" mass="83876">MSSSATISARLSGPRNMRPAISQPVATHVSQSRSTWRCARNGQSEKTDRISRRIDPYHRHPLFNQHNAESRNCGSPAPNPKHSTWGWGMWRSRSGLSDLSSGRKKSVLDSEREQLYSNMESLRKEIEADPYSALFGRRLDPFYKIDKSDASFNGFLKSLMHSEKSNRAQSMDAAQKKRRSDSNHVGLQYDPISGRMAPMPPIVSEPQNEEAKASSHKVVDCPPGSEIEAKFVSYPNLPQDGQFQPGDSKLQTEASLSSQIVECPPCNELDVLFQSNPDHSQDTITKTQVPGEDTAKPNVSIDCPPGNELDSLFVSESVQPEISSLTTFNNTEPNNRPNSDLGLASGMNVNCSPGSELEAKFISEPASRLVETLPSISENNRSNYPASNSIDCPPGNELDAKFSSEKARPNSETSNTSHQEATSSVQSDSHTNFERSPSNEIETQILPNLPSQDGSGSRSQTVVDCTPGIELEAKFMSNPTWDTDRQSKPETIFEHNRSNKAGVPTESSPGNELEAKFISDAASAKSFFETEDLGALQASDIRAQYASKESSTPQACSLDFDASEDRVGDFILQQQELATENKNQIASRQPSPEYHILAYDASTSQVTTAQASSFFGINETVQSSEILSRLHNPAKFVPSFEKMQQDGYEIATGGGDILVFRKIHNASSPDASNNTCETEERDPPFLSDSRAGSSKQSSAPGPEDESTTKPDSFIRKAGRRMLFAGTITAATCYAIGVVTEFFRTGGKDGRGIDGFTAFESDRRHRD</sequence>
<feature type="compositionally biased region" description="Polar residues" evidence="1">
    <location>
        <begin position="278"/>
        <end position="288"/>
    </location>
</feature>
<feature type="region of interest" description="Disordered" evidence="1">
    <location>
        <begin position="166"/>
        <end position="196"/>
    </location>
</feature>
<dbReference type="OrthoDB" id="3946750at2759"/>
<feature type="compositionally biased region" description="Polar residues" evidence="1">
    <location>
        <begin position="410"/>
        <end position="462"/>
    </location>
</feature>
<feature type="compositionally biased region" description="Basic and acidic residues" evidence="1">
    <location>
        <begin position="398"/>
        <end position="409"/>
    </location>
</feature>
<evidence type="ECO:0000313" key="3">
    <source>
        <dbReference type="Proteomes" id="UP000191672"/>
    </source>
</evidence>